<evidence type="ECO:0000256" key="7">
    <source>
        <dbReference type="ARBA" id="ARBA00023069"/>
    </source>
</evidence>
<dbReference type="KEGG" id="gsh:117356794"/>
<evidence type="ECO:0000259" key="12">
    <source>
        <dbReference type="Pfam" id="PF11527"/>
    </source>
</evidence>
<feature type="compositionally biased region" description="Polar residues" evidence="11">
    <location>
        <begin position="322"/>
        <end position="331"/>
    </location>
</feature>
<dbReference type="InterPro" id="IPR038888">
    <property type="entry name" value="CFAP36"/>
</dbReference>
<comment type="subcellular location">
    <subcellularLocation>
        <location evidence="1">Cell projection</location>
        <location evidence="1">Cilium</location>
    </subcellularLocation>
    <subcellularLocation>
        <location evidence="2">Cytoplasm</location>
    </subcellularLocation>
</comment>
<dbReference type="PANTHER" id="PTHR21532:SF0">
    <property type="entry name" value="CILIA- AND FLAGELLA-ASSOCIATED PROTEIN 36"/>
    <property type="match status" value="1"/>
</dbReference>
<gene>
    <name evidence="14" type="primary">CFAP36</name>
</gene>
<dbReference type="GO" id="GO:0097546">
    <property type="term" value="C:ciliary base"/>
    <property type="evidence" value="ECO:0007669"/>
    <property type="project" value="TreeGrafter"/>
</dbReference>
<keyword evidence="13" id="KW-1185">Reference proteome</keyword>
<feature type="domain" description="BART" evidence="12">
    <location>
        <begin position="4"/>
        <end position="117"/>
    </location>
</feature>
<dbReference type="InParanoid" id="A0A6P8R127"/>
<evidence type="ECO:0000256" key="11">
    <source>
        <dbReference type="SAM" id="MobiDB-lite"/>
    </source>
</evidence>
<dbReference type="GeneID" id="117356794"/>
<dbReference type="AlphaFoldDB" id="A0A6P8R127"/>
<accession>A0A6P8R127</accession>
<evidence type="ECO:0000256" key="5">
    <source>
        <dbReference type="ARBA" id="ARBA00022490"/>
    </source>
</evidence>
<reference evidence="14" key="1">
    <citation type="submission" date="2025-08" db="UniProtKB">
        <authorList>
            <consortium name="RefSeq"/>
        </authorList>
    </citation>
    <scope>IDENTIFICATION</scope>
</reference>
<evidence type="ECO:0000256" key="10">
    <source>
        <dbReference type="SAM" id="Coils"/>
    </source>
</evidence>
<keyword evidence="7" id="KW-0969">Cilium</keyword>
<evidence type="ECO:0000256" key="9">
    <source>
        <dbReference type="ARBA" id="ARBA00031593"/>
    </source>
</evidence>
<protein>
    <recommendedName>
        <fullName evidence="4">Cilia- and flagella-associated protein 36</fullName>
    </recommendedName>
    <alternativeName>
        <fullName evidence="9">Coiled-coil domain-containing protein 104</fullName>
    </alternativeName>
</protein>
<dbReference type="Gene3D" id="1.20.1520.10">
    <property type="entry name" value="ADP-ribosylation factor-like 2-binding protein, domain"/>
    <property type="match status" value="1"/>
</dbReference>
<dbReference type="CTD" id="112942"/>
<dbReference type="PANTHER" id="PTHR21532">
    <property type="entry name" value="PHOSPHODIESTERASE HL"/>
    <property type="match status" value="1"/>
</dbReference>
<keyword evidence="5" id="KW-0963">Cytoplasm</keyword>
<dbReference type="FunCoup" id="A0A6P8R127">
    <property type="interactions" value="278"/>
</dbReference>
<evidence type="ECO:0000256" key="3">
    <source>
        <dbReference type="ARBA" id="ARBA00007460"/>
    </source>
</evidence>
<comment type="similarity">
    <text evidence="3">Belongs to the CFAP36 family.</text>
</comment>
<dbReference type="Pfam" id="PF11527">
    <property type="entry name" value="ARL2_Bind_BART"/>
    <property type="match status" value="1"/>
</dbReference>
<dbReference type="InterPro" id="IPR023379">
    <property type="entry name" value="BART_dom"/>
</dbReference>
<name>A0A6P8R127_GEOSA</name>
<dbReference type="RefSeq" id="XP_033792386.1">
    <property type="nucleotide sequence ID" value="XM_033936495.1"/>
</dbReference>
<dbReference type="InterPro" id="IPR042541">
    <property type="entry name" value="BART_sf"/>
</dbReference>
<evidence type="ECO:0000256" key="8">
    <source>
        <dbReference type="ARBA" id="ARBA00023273"/>
    </source>
</evidence>
<organism evidence="13 14">
    <name type="scientific">Geotrypetes seraphini</name>
    <name type="common">Gaboon caecilian</name>
    <name type="synonym">Caecilia seraphini</name>
    <dbReference type="NCBI Taxonomy" id="260995"/>
    <lineage>
        <taxon>Eukaryota</taxon>
        <taxon>Metazoa</taxon>
        <taxon>Chordata</taxon>
        <taxon>Craniata</taxon>
        <taxon>Vertebrata</taxon>
        <taxon>Euteleostomi</taxon>
        <taxon>Amphibia</taxon>
        <taxon>Gymnophiona</taxon>
        <taxon>Geotrypetes</taxon>
    </lineage>
</organism>
<evidence type="ECO:0000313" key="13">
    <source>
        <dbReference type="Proteomes" id="UP000515159"/>
    </source>
</evidence>
<evidence type="ECO:0000256" key="1">
    <source>
        <dbReference type="ARBA" id="ARBA00004138"/>
    </source>
</evidence>
<dbReference type="OrthoDB" id="272687at2759"/>
<dbReference type="GO" id="GO:0005930">
    <property type="term" value="C:axoneme"/>
    <property type="evidence" value="ECO:0007669"/>
    <property type="project" value="TreeGrafter"/>
</dbReference>
<feature type="region of interest" description="Disordered" evidence="11">
    <location>
        <begin position="311"/>
        <end position="339"/>
    </location>
</feature>
<evidence type="ECO:0000256" key="6">
    <source>
        <dbReference type="ARBA" id="ARBA00023054"/>
    </source>
</evidence>
<feature type="compositionally biased region" description="Basic and acidic residues" evidence="11">
    <location>
        <begin position="311"/>
        <end position="321"/>
    </location>
</feature>
<keyword evidence="6 10" id="KW-0175">Coiled coil</keyword>
<evidence type="ECO:0000256" key="4">
    <source>
        <dbReference type="ARBA" id="ARBA00021815"/>
    </source>
</evidence>
<proteinExistence type="inferred from homology"/>
<keyword evidence="14" id="KW-0282">Flagellum</keyword>
<sequence length="356" mass="40771">MTEESEWVVESIFGFLSGPVWSVPVLDFVEQNCSVFDDEEENKLSYTEIHQEYKELVEKLLEGYLQDIGITEEQFQDACKSPFAESHSLQTILQPVLAAEDFNMFKTMMVQKNIELQLQAIQLIQDRNGVLPDCLTNGSDMVANLEQKEMELLTEALRRSKEEYEQEQLTKVTKPCSKILDSSETSREESSGYLSEDPKNVPFEEIEKTAILSSVRKGEHIKCCETIIPVQPAVGVLECPLEPPTVKLKERSNSEAAEAWLEQARKEAGIFSSVTSLTSLEKEQLRQRAEYLKQKRDKLMAKKMESRFKLHKEANEDHEVKASSSASQQGMTEEEIKNLQRRRQLAEKLKKEVINK</sequence>
<dbReference type="Proteomes" id="UP000515159">
    <property type="component" value="Chromosome 3"/>
</dbReference>
<evidence type="ECO:0000313" key="14">
    <source>
        <dbReference type="RefSeq" id="XP_033792386.1"/>
    </source>
</evidence>
<feature type="coiled-coil region" evidence="10">
    <location>
        <begin position="143"/>
        <end position="170"/>
    </location>
</feature>
<keyword evidence="8" id="KW-0966">Cell projection</keyword>
<evidence type="ECO:0000256" key="2">
    <source>
        <dbReference type="ARBA" id="ARBA00004496"/>
    </source>
</evidence>